<dbReference type="EMBL" id="BMJQ01000027">
    <property type="protein sequence ID" value="GGF48040.1"/>
    <property type="molecule type" value="Genomic_DNA"/>
</dbReference>
<dbReference type="InterPro" id="IPR043128">
    <property type="entry name" value="Rev_trsase/Diguanyl_cyclase"/>
</dbReference>
<sequence length="1700" mass="184986">MEATSIARDDKPFAAGITLGAFRILGLAQDEPHAYWYRATRLADGQPVVLYLPHQMRRPVLERQRALLAPIADPAIDRMLDLTELAGRPAMVLAHDGHAAFLSELCGTPIGDLDRFLTIAIGLADALARLHEREIVHRDVRPANVRYAPETGSVRLAGFSLAAELHRAGAVDPSAPLHGDLPYMSPEQTGRTNRPVDWRSDLYSLGVLFHELLTGATPFQAHDPIGWVHCHIARQPAPVTASRPDLPPMLASIVLKLLAKSVEQRYQSAAGLKADLEEFRVRLAADNGEAGFPLERHQRRRELVLPHRLYGRDADVGELLDAFERARAGNAELLLVTGPSGIGKSALVHEVLKPITRERGYFAQGKFDQYRHDTPYAAVIDALRTLVRSRLTEGPVRVRRWREATLQALGANAALVTDVIPELARTLGPTIVPAPVPPSEAKNRFHNAVTRLVQTLASDEHPVALVLDDLQWADSASVELLAGLLTDPDSRHFLVIGAYRDNEILAEGPLARGVRRIEAAARVTRLDLAPLTRDEIATYLADALQEDRPDLLPLAEILAARSEGNPFFLGQLLLSLAQAGSIRRELGVDGWVIDRAAILRQAATDPLADLLARRLDQLPPATASALGQAAAIGNRFALTTLAALCDQTEEATAAELVPALRAGLLIALDDGDKAPVLQFAHDRLQQAAYRLVPEGERPTVHLKLGRLLRGLAPAPEDPGFFDAVGHLNIARVLISDPTEREALSRLNVAAADRARSAAAFDAVLRSLTVALELLGGEPFDRAFALRLHLEASEAARLEQQEALSERLIAEARRFVASAHDEAAVLEMVTENRVVLGDLAGSVASALEALALLGLPLSERFAKLRLLPAIAKLKLTFWRRPIEQLADLPAMTDPRARLAMRIISACSVPAYVLGADVWPLLILLQTELSIRYGLAPATPHSFSSCAVVLCVVGDVEAGTRLGRLALELGPRLGALKQDFVFAFNTHHWKHRVADSLVPLRRSCIALHEAGDYNFAEYAAWAEITHLLYAGADLAGADNFRAEILPRIRRRGSPFGNGGVDMVLFFIDALRSEHLEIDVGAQDFGAPIEDRTELSGLHRAYFLVARCMLRLVFGATGAALADAAALEPLRNTLLSTVAFTIAPFYEALAVLGELDRMPAQARRRGLRRVRSVLRRQRRWARLSPGDHDHRVFLIEAELARVAGRHDRAAGLYLAALERAAAAGFQMDCGLIAEAAARLHRALGRDLRADRYLIEAHGYYRAWGARAKCQQLATQHPTLFRPGPGEAAARPAARPGALSGAFGADALDAATAIKLAAAVSSELLLEPLVVRLLDLAMENAGARFAALILADGGELTVPAEHRVDGDERLFILDRPLAETDLPAAVVHYVTHTGETVVLEDAGASLQFGNSARWADGVPRSVLCLPITDRGRLTGALYLENDLATGAFTQERVELLRVLAGQAAIAIANARLFTELDETRAALKRSNEALENSNRELERKVAERTSDLEASLQRLEEANVELERLANHDMLTGLFTRRRFFEAAELEQARARRTNHTGSIFVADLDHFKRINDTYGHAAGDAALRAVAQCLKASLRSVDIAGRLGGEELIALLPETALADAACVAERFRVMLERTVIRHEDLSFSVTTSVGVASWSGADEEIARVMARADTALYRVKHEGRNAIAVGTAPIQRSERPEAEPAVD</sequence>
<keyword evidence="5" id="KW-0723">Serine/threonine-protein kinase</keyword>
<keyword evidence="2" id="KW-0175">Coiled coil</keyword>
<proteinExistence type="predicted"/>
<dbReference type="SUPFAM" id="SSF55073">
    <property type="entry name" value="Nucleotide cyclase"/>
    <property type="match status" value="1"/>
</dbReference>
<name>A0A8J2Z1Y3_9PROT</name>
<dbReference type="Gene3D" id="3.40.50.300">
    <property type="entry name" value="P-loop containing nucleotide triphosphate hydrolases"/>
    <property type="match status" value="1"/>
</dbReference>
<dbReference type="PANTHER" id="PTHR43642:SF1">
    <property type="entry name" value="HYBRID SIGNAL TRANSDUCTION HISTIDINE KINASE G"/>
    <property type="match status" value="1"/>
</dbReference>
<organism evidence="5 6">
    <name type="scientific">Aliidongia dinghuensis</name>
    <dbReference type="NCBI Taxonomy" id="1867774"/>
    <lineage>
        <taxon>Bacteria</taxon>
        <taxon>Pseudomonadati</taxon>
        <taxon>Pseudomonadota</taxon>
        <taxon>Alphaproteobacteria</taxon>
        <taxon>Rhodospirillales</taxon>
        <taxon>Dongiaceae</taxon>
        <taxon>Aliidongia</taxon>
    </lineage>
</organism>
<dbReference type="InterPro" id="IPR053159">
    <property type="entry name" value="Hybrid_Histidine_Kinase"/>
</dbReference>
<gene>
    <name evidence="5" type="ORF">GCM10011611_63070</name>
</gene>
<evidence type="ECO:0000313" key="5">
    <source>
        <dbReference type="EMBL" id="GGF48040.1"/>
    </source>
</evidence>
<dbReference type="SMART" id="SM00220">
    <property type="entry name" value="S_TKc"/>
    <property type="match status" value="1"/>
</dbReference>
<evidence type="ECO:0000259" key="4">
    <source>
        <dbReference type="PROSITE" id="PS50887"/>
    </source>
</evidence>
<evidence type="ECO:0000313" key="6">
    <source>
        <dbReference type="Proteomes" id="UP000646365"/>
    </source>
</evidence>
<dbReference type="InterPro" id="IPR003018">
    <property type="entry name" value="GAF"/>
</dbReference>
<dbReference type="FunFam" id="3.30.70.270:FF:000001">
    <property type="entry name" value="Diguanylate cyclase domain protein"/>
    <property type="match status" value="1"/>
</dbReference>
<dbReference type="PROSITE" id="PS50887">
    <property type="entry name" value="GGDEF"/>
    <property type="match status" value="1"/>
</dbReference>
<comment type="caution">
    <text evidence="5">The sequence shown here is derived from an EMBL/GenBank/DDBJ whole genome shotgun (WGS) entry which is preliminary data.</text>
</comment>
<reference evidence="5" key="2">
    <citation type="submission" date="2020-09" db="EMBL/GenBank/DDBJ databases">
        <authorList>
            <person name="Sun Q."/>
            <person name="Zhou Y."/>
        </authorList>
    </citation>
    <scope>NUCLEOTIDE SEQUENCE</scope>
    <source>
        <strain evidence="5">CGMCC 1.15725</strain>
    </source>
</reference>
<dbReference type="Gene3D" id="1.10.510.10">
    <property type="entry name" value="Transferase(Phosphotransferase) domain 1"/>
    <property type="match status" value="1"/>
</dbReference>
<dbReference type="InterPro" id="IPR027417">
    <property type="entry name" value="P-loop_NTPase"/>
</dbReference>
<evidence type="ECO:0000256" key="2">
    <source>
        <dbReference type="SAM" id="Coils"/>
    </source>
</evidence>
<dbReference type="GO" id="GO:0004674">
    <property type="term" value="F:protein serine/threonine kinase activity"/>
    <property type="evidence" value="ECO:0007669"/>
    <property type="project" value="UniProtKB-KW"/>
</dbReference>
<dbReference type="PROSITE" id="PS50011">
    <property type="entry name" value="PROTEIN_KINASE_DOM"/>
    <property type="match status" value="1"/>
</dbReference>
<dbReference type="SUPFAM" id="SSF56112">
    <property type="entry name" value="Protein kinase-like (PK-like)"/>
    <property type="match status" value="1"/>
</dbReference>
<feature type="domain" description="Protein kinase" evidence="3">
    <location>
        <begin position="11"/>
        <end position="280"/>
    </location>
</feature>
<dbReference type="CDD" id="cd01949">
    <property type="entry name" value="GGDEF"/>
    <property type="match status" value="1"/>
</dbReference>
<dbReference type="Pfam" id="PF00990">
    <property type="entry name" value="GGDEF"/>
    <property type="match status" value="1"/>
</dbReference>
<accession>A0A8J2Z1Y3</accession>
<dbReference type="Proteomes" id="UP000646365">
    <property type="component" value="Unassembled WGS sequence"/>
</dbReference>
<dbReference type="RefSeq" id="WP_189052186.1">
    <property type="nucleotide sequence ID" value="NZ_BMJQ01000027.1"/>
</dbReference>
<evidence type="ECO:0000259" key="3">
    <source>
        <dbReference type="PROSITE" id="PS50011"/>
    </source>
</evidence>
<comment type="subcellular location">
    <subcellularLocation>
        <location evidence="1">Membrane</location>
        <topology evidence="1">Single-pass membrane protein</topology>
    </subcellularLocation>
</comment>
<dbReference type="CDD" id="cd14014">
    <property type="entry name" value="STKc_PknB_like"/>
    <property type="match status" value="1"/>
</dbReference>
<dbReference type="InterPro" id="IPR029787">
    <property type="entry name" value="Nucleotide_cyclase"/>
</dbReference>
<dbReference type="Pfam" id="PF13191">
    <property type="entry name" value="AAA_16"/>
    <property type="match status" value="1"/>
</dbReference>
<feature type="domain" description="GGDEF" evidence="4">
    <location>
        <begin position="1552"/>
        <end position="1685"/>
    </location>
</feature>
<dbReference type="SUPFAM" id="SSF52540">
    <property type="entry name" value="P-loop containing nucleoside triphosphate hydrolases"/>
    <property type="match status" value="1"/>
</dbReference>
<keyword evidence="5" id="KW-0418">Kinase</keyword>
<keyword evidence="6" id="KW-1185">Reference proteome</keyword>
<keyword evidence="5" id="KW-0808">Transferase</keyword>
<dbReference type="GO" id="GO:0016020">
    <property type="term" value="C:membrane"/>
    <property type="evidence" value="ECO:0007669"/>
    <property type="project" value="UniProtKB-SubCell"/>
</dbReference>
<evidence type="ECO:0000256" key="1">
    <source>
        <dbReference type="ARBA" id="ARBA00004167"/>
    </source>
</evidence>
<dbReference type="NCBIfam" id="TIGR00254">
    <property type="entry name" value="GGDEF"/>
    <property type="match status" value="1"/>
</dbReference>
<feature type="coiled-coil region" evidence="2">
    <location>
        <begin position="1469"/>
        <end position="1524"/>
    </location>
</feature>
<dbReference type="InterPro" id="IPR029016">
    <property type="entry name" value="GAF-like_dom_sf"/>
</dbReference>
<protein>
    <submittedName>
        <fullName evidence="5">Serine/threonine protein kinase</fullName>
    </submittedName>
</protein>
<dbReference type="Pfam" id="PF00069">
    <property type="entry name" value="Pkinase"/>
    <property type="match status" value="1"/>
</dbReference>
<dbReference type="Pfam" id="PF01590">
    <property type="entry name" value="GAF"/>
    <property type="match status" value="1"/>
</dbReference>
<dbReference type="Gene3D" id="3.30.450.40">
    <property type="match status" value="1"/>
</dbReference>
<dbReference type="PANTHER" id="PTHR43642">
    <property type="entry name" value="HYBRID SIGNAL TRANSDUCTION HISTIDINE KINASE G"/>
    <property type="match status" value="1"/>
</dbReference>
<dbReference type="SMART" id="SM00267">
    <property type="entry name" value="GGDEF"/>
    <property type="match status" value="1"/>
</dbReference>
<dbReference type="InterPro" id="IPR041664">
    <property type="entry name" value="AAA_16"/>
</dbReference>
<dbReference type="InterPro" id="IPR000719">
    <property type="entry name" value="Prot_kinase_dom"/>
</dbReference>
<dbReference type="GO" id="GO:0005524">
    <property type="term" value="F:ATP binding"/>
    <property type="evidence" value="ECO:0007669"/>
    <property type="project" value="InterPro"/>
</dbReference>
<reference evidence="5" key="1">
    <citation type="journal article" date="2014" name="Int. J. Syst. Evol. Microbiol.">
        <title>Complete genome sequence of Corynebacterium casei LMG S-19264T (=DSM 44701T), isolated from a smear-ripened cheese.</title>
        <authorList>
            <consortium name="US DOE Joint Genome Institute (JGI-PGF)"/>
            <person name="Walter F."/>
            <person name="Albersmeier A."/>
            <person name="Kalinowski J."/>
            <person name="Ruckert C."/>
        </authorList>
    </citation>
    <scope>NUCLEOTIDE SEQUENCE</scope>
    <source>
        <strain evidence="5">CGMCC 1.15725</strain>
    </source>
</reference>
<dbReference type="Gene3D" id="3.30.70.270">
    <property type="match status" value="1"/>
</dbReference>
<dbReference type="InterPro" id="IPR011009">
    <property type="entry name" value="Kinase-like_dom_sf"/>
</dbReference>
<dbReference type="SUPFAM" id="SSF55781">
    <property type="entry name" value="GAF domain-like"/>
    <property type="match status" value="1"/>
</dbReference>
<dbReference type="SMART" id="SM00065">
    <property type="entry name" value="GAF"/>
    <property type="match status" value="1"/>
</dbReference>
<dbReference type="InterPro" id="IPR000160">
    <property type="entry name" value="GGDEF_dom"/>
</dbReference>